<dbReference type="Gene3D" id="3.40.33.10">
    <property type="entry name" value="CAP"/>
    <property type="match status" value="1"/>
</dbReference>
<dbReference type="SUPFAM" id="SSF55797">
    <property type="entry name" value="PR-1-like"/>
    <property type="match status" value="1"/>
</dbReference>
<gene>
    <name evidence="2" type="ORF">CYNAS_LOCUS16388</name>
</gene>
<dbReference type="Proteomes" id="UP001176961">
    <property type="component" value="Unassembled WGS sequence"/>
</dbReference>
<name>A0AA36H5E3_CYLNA</name>
<dbReference type="EMBL" id="CATQJL010000305">
    <property type="protein sequence ID" value="CAJ0604405.1"/>
    <property type="molecule type" value="Genomic_DNA"/>
</dbReference>
<dbReference type="PANTHER" id="PTHR10334">
    <property type="entry name" value="CYSTEINE-RICH SECRETORY PROTEIN-RELATED"/>
    <property type="match status" value="1"/>
</dbReference>
<accession>A0AA36H5E3</accession>
<dbReference type="CDD" id="cd05380">
    <property type="entry name" value="CAP_euk"/>
    <property type="match status" value="1"/>
</dbReference>
<dbReference type="InterPro" id="IPR014044">
    <property type="entry name" value="CAP_dom"/>
</dbReference>
<feature type="domain" description="SCP" evidence="1">
    <location>
        <begin position="97"/>
        <end position="256"/>
    </location>
</feature>
<evidence type="ECO:0000313" key="3">
    <source>
        <dbReference type="Proteomes" id="UP001176961"/>
    </source>
</evidence>
<organism evidence="2 3">
    <name type="scientific">Cylicocyclus nassatus</name>
    <name type="common">Nematode worm</name>
    <dbReference type="NCBI Taxonomy" id="53992"/>
    <lineage>
        <taxon>Eukaryota</taxon>
        <taxon>Metazoa</taxon>
        <taxon>Ecdysozoa</taxon>
        <taxon>Nematoda</taxon>
        <taxon>Chromadorea</taxon>
        <taxon>Rhabditida</taxon>
        <taxon>Rhabditina</taxon>
        <taxon>Rhabditomorpha</taxon>
        <taxon>Strongyloidea</taxon>
        <taxon>Strongylidae</taxon>
        <taxon>Cylicocyclus</taxon>
    </lineage>
</organism>
<dbReference type="InterPro" id="IPR001283">
    <property type="entry name" value="CRISP-related"/>
</dbReference>
<dbReference type="AlphaFoldDB" id="A0AA36H5E3"/>
<evidence type="ECO:0000313" key="2">
    <source>
        <dbReference type="EMBL" id="CAJ0604405.1"/>
    </source>
</evidence>
<dbReference type="Pfam" id="PF00188">
    <property type="entry name" value="CAP"/>
    <property type="match status" value="1"/>
</dbReference>
<dbReference type="SMART" id="SM00198">
    <property type="entry name" value="SCP"/>
    <property type="match status" value="1"/>
</dbReference>
<proteinExistence type="predicted"/>
<comment type="caution">
    <text evidence="2">The sequence shown here is derived from an EMBL/GenBank/DDBJ whole genome shotgun (WGS) entry which is preliminary data.</text>
</comment>
<keyword evidence="3" id="KW-1185">Reference proteome</keyword>
<protein>
    <recommendedName>
        <fullName evidence="1">SCP domain-containing protein</fullName>
    </recommendedName>
</protein>
<reference evidence="2" key="1">
    <citation type="submission" date="2023-07" db="EMBL/GenBank/DDBJ databases">
        <authorList>
            <consortium name="CYATHOMIX"/>
        </authorList>
    </citation>
    <scope>NUCLEOTIDE SEQUENCE</scope>
    <source>
        <strain evidence="2">N/A</strain>
    </source>
</reference>
<dbReference type="InterPro" id="IPR035940">
    <property type="entry name" value="CAP_sf"/>
</dbReference>
<evidence type="ECO:0000259" key="1">
    <source>
        <dbReference type="SMART" id="SM00198"/>
    </source>
</evidence>
<sequence length="286" mass="31585">MQSNIVTYAVLFISTGILCSGDKSNFFENSTLTSDTELILAVANQTDGEEIISDTNATIRTIHINTTPISTTSTRAPTLAELPWPRPDCADGNLTNDQRGIFLDMHNYYRASLVRGQAVVNPGSGLAPSAALMYRMKYDCTAESYAQKAVSNCSSIPMPERDLGGHKQNIHVLSTVQTTVEGAIQNAVLTWWSELARFGFRSNMVFFPSDRVEKANVTSWSKMSWWGNQRLGCAVQHCNNYYLTSCMYSPGGNNDYSYVYPIGAVCSDCPVGSCDSQLLCRWESDR</sequence>